<evidence type="ECO:0000259" key="1">
    <source>
        <dbReference type="Pfam" id="PF00248"/>
    </source>
</evidence>
<dbReference type="RefSeq" id="WP_345069328.1">
    <property type="nucleotide sequence ID" value="NZ_BAABCN010000015.1"/>
</dbReference>
<dbReference type="PANTHER" id="PTHR43364:SF6">
    <property type="entry name" value="OXIDOREDUCTASE-RELATED"/>
    <property type="match status" value="1"/>
</dbReference>
<dbReference type="PRINTS" id="PR00069">
    <property type="entry name" value="ALDKETRDTASE"/>
</dbReference>
<name>A0ABP7KYY3_9MICO</name>
<feature type="domain" description="NADP-dependent oxidoreductase" evidence="1">
    <location>
        <begin position="22"/>
        <end position="318"/>
    </location>
</feature>
<evidence type="ECO:0000313" key="2">
    <source>
        <dbReference type="EMBL" id="GAA3891564.1"/>
    </source>
</evidence>
<dbReference type="PANTHER" id="PTHR43364">
    <property type="entry name" value="NADH-SPECIFIC METHYLGLYOXAL REDUCTASE-RELATED"/>
    <property type="match status" value="1"/>
</dbReference>
<dbReference type="Gene3D" id="3.20.20.100">
    <property type="entry name" value="NADP-dependent oxidoreductase domain"/>
    <property type="match status" value="1"/>
</dbReference>
<dbReference type="InterPro" id="IPR020471">
    <property type="entry name" value="AKR"/>
</dbReference>
<organism evidence="2 3">
    <name type="scientific">Leifsonia kafniensis</name>
    <dbReference type="NCBI Taxonomy" id="475957"/>
    <lineage>
        <taxon>Bacteria</taxon>
        <taxon>Bacillati</taxon>
        <taxon>Actinomycetota</taxon>
        <taxon>Actinomycetes</taxon>
        <taxon>Micrococcales</taxon>
        <taxon>Microbacteriaceae</taxon>
        <taxon>Leifsonia</taxon>
    </lineage>
</organism>
<dbReference type="InterPro" id="IPR036812">
    <property type="entry name" value="NAD(P)_OxRdtase_dom_sf"/>
</dbReference>
<gene>
    <name evidence="2" type="ORF">GCM10022381_36790</name>
</gene>
<dbReference type="Pfam" id="PF00248">
    <property type="entry name" value="Aldo_ket_red"/>
    <property type="match status" value="1"/>
</dbReference>
<dbReference type="CDD" id="cd19081">
    <property type="entry name" value="AKR_AKR9C1"/>
    <property type="match status" value="1"/>
</dbReference>
<reference evidence="3" key="1">
    <citation type="journal article" date="2019" name="Int. J. Syst. Evol. Microbiol.">
        <title>The Global Catalogue of Microorganisms (GCM) 10K type strain sequencing project: providing services to taxonomists for standard genome sequencing and annotation.</title>
        <authorList>
            <consortium name="The Broad Institute Genomics Platform"/>
            <consortium name="The Broad Institute Genome Sequencing Center for Infectious Disease"/>
            <person name="Wu L."/>
            <person name="Ma J."/>
        </authorList>
    </citation>
    <scope>NUCLEOTIDE SEQUENCE [LARGE SCALE GENOMIC DNA]</scope>
    <source>
        <strain evidence="3">JCM 17021</strain>
    </source>
</reference>
<sequence>MAGTSLSATTTRIGDSDLEVFPLVLGGNVFGWTADEPTSFDVLDSFVEAGGNFVDTADGYSAWVPGNTGGESETIIGNWVSARGNRDDVVIATKVSTHPQFAGLAADNIRLAADASLARLRTDHIDLYYAHFDDASVPLEETIGALSELVDAGKVRYIAISNYSPERIDEWFDVTAANGLHRAVALQPHYNLVHRDFEHGLRERAARENLAVFPYFSLAKGFLAGKYRDDTVSDSDSPRADGARAYLDERGLRVLGALDAVAAAHDVSVASVSLAWLRQQPTITAPLASARTVEQLPDLVASAALTLTDAELASLDAASA</sequence>
<evidence type="ECO:0000313" key="3">
    <source>
        <dbReference type="Proteomes" id="UP001501803"/>
    </source>
</evidence>
<dbReference type="SUPFAM" id="SSF51430">
    <property type="entry name" value="NAD(P)-linked oxidoreductase"/>
    <property type="match status" value="1"/>
</dbReference>
<dbReference type="InterPro" id="IPR023210">
    <property type="entry name" value="NADP_OxRdtase_dom"/>
</dbReference>
<dbReference type="InterPro" id="IPR050523">
    <property type="entry name" value="AKR_Detox_Biosynth"/>
</dbReference>
<dbReference type="Proteomes" id="UP001501803">
    <property type="component" value="Unassembled WGS sequence"/>
</dbReference>
<proteinExistence type="predicted"/>
<protein>
    <submittedName>
        <fullName evidence="2">Aldo/keto reductase</fullName>
    </submittedName>
</protein>
<comment type="caution">
    <text evidence="2">The sequence shown here is derived from an EMBL/GenBank/DDBJ whole genome shotgun (WGS) entry which is preliminary data.</text>
</comment>
<accession>A0ABP7KYY3</accession>
<keyword evidence="3" id="KW-1185">Reference proteome</keyword>
<dbReference type="EMBL" id="BAABCN010000015">
    <property type="protein sequence ID" value="GAA3891564.1"/>
    <property type="molecule type" value="Genomic_DNA"/>
</dbReference>